<sequence length="47" mass="4813">MLAGADQVADETCWDWRAVRGVLAIALQALGERTPGGMEAVTAGAAL</sequence>
<dbReference type="Proteomes" id="UP001050808">
    <property type="component" value="Unassembled WGS sequence"/>
</dbReference>
<reference evidence="1" key="1">
    <citation type="submission" date="2024-05" db="EMBL/GenBank/DDBJ databases">
        <title>Whole genome shotgun sequence of Streptomyces violascens NBRC 12920.</title>
        <authorList>
            <person name="Komaki H."/>
            <person name="Tamura T."/>
        </authorList>
    </citation>
    <scope>NUCLEOTIDE SEQUENCE</scope>
    <source>
        <strain evidence="1">NBRC 12920</strain>
    </source>
</reference>
<keyword evidence="2" id="KW-1185">Reference proteome</keyword>
<comment type="caution">
    <text evidence="1">The sequence shown here is derived from an EMBL/GenBank/DDBJ whole genome shotgun (WGS) entry which is preliminary data.</text>
</comment>
<gene>
    <name evidence="1" type="ORF">Sviol_44890</name>
</gene>
<evidence type="ECO:0000313" key="2">
    <source>
        <dbReference type="Proteomes" id="UP001050808"/>
    </source>
</evidence>
<dbReference type="RefSeq" id="WP_189971799.1">
    <property type="nucleotide sequence ID" value="NZ_BMUA01000055.1"/>
</dbReference>
<organism evidence="1 2">
    <name type="scientific">Streptomyces violascens</name>
    <dbReference type="NCBI Taxonomy" id="67381"/>
    <lineage>
        <taxon>Bacteria</taxon>
        <taxon>Bacillati</taxon>
        <taxon>Actinomycetota</taxon>
        <taxon>Actinomycetes</taxon>
        <taxon>Kitasatosporales</taxon>
        <taxon>Streptomycetaceae</taxon>
        <taxon>Streptomyces</taxon>
    </lineage>
</organism>
<accession>A0ABQ3QS20</accession>
<name>A0ABQ3QS20_9ACTN</name>
<evidence type="ECO:0000313" key="1">
    <source>
        <dbReference type="EMBL" id="GHI40081.1"/>
    </source>
</evidence>
<proteinExistence type="predicted"/>
<protein>
    <submittedName>
        <fullName evidence="1">Uncharacterized protein</fullName>
    </submittedName>
</protein>
<dbReference type="EMBL" id="BNDY01000017">
    <property type="protein sequence ID" value="GHI40081.1"/>
    <property type="molecule type" value="Genomic_DNA"/>
</dbReference>